<evidence type="ECO:0000256" key="1">
    <source>
        <dbReference type="SAM" id="MobiDB-lite"/>
    </source>
</evidence>
<reference evidence="2 3" key="1">
    <citation type="submission" date="2024-01" db="EMBL/GenBank/DDBJ databases">
        <title>Genome assemblies of Stephania.</title>
        <authorList>
            <person name="Yang L."/>
        </authorList>
    </citation>
    <scope>NUCLEOTIDE SEQUENCE [LARGE SCALE GENOMIC DNA]</scope>
    <source>
        <strain evidence="2">YNDBR</strain>
        <tissue evidence="2">Leaf</tissue>
    </source>
</reference>
<sequence length="52" mass="5911">MEEIPKDVSTFQDNISPVSNENSPDGSNHIEYSSKKTWCLLHQDSIDALYLN</sequence>
<organism evidence="2 3">
    <name type="scientific">Stephania yunnanensis</name>
    <dbReference type="NCBI Taxonomy" id="152371"/>
    <lineage>
        <taxon>Eukaryota</taxon>
        <taxon>Viridiplantae</taxon>
        <taxon>Streptophyta</taxon>
        <taxon>Embryophyta</taxon>
        <taxon>Tracheophyta</taxon>
        <taxon>Spermatophyta</taxon>
        <taxon>Magnoliopsida</taxon>
        <taxon>Ranunculales</taxon>
        <taxon>Menispermaceae</taxon>
        <taxon>Menispermoideae</taxon>
        <taxon>Cissampelideae</taxon>
        <taxon>Stephania</taxon>
    </lineage>
</organism>
<gene>
    <name evidence="2" type="ORF">Syun_024843</name>
</gene>
<dbReference type="AlphaFoldDB" id="A0AAP0HQP1"/>
<name>A0AAP0HQP1_9MAGN</name>
<evidence type="ECO:0000313" key="3">
    <source>
        <dbReference type="Proteomes" id="UP001420932"/>
    </source>
</evidence>
<comment type="caution">
    <text evidence="2">The sequence shown here is derived from an EMBL/GenBank/DDBJ whole genome shotgun (WGS) entry which is preliminary data.</text>
</comment>
<dbReference type="EMBL" id="JBBNAF010000011">
    <property type="protein sequence ID" value="KAK9097798.1"/>
    <property type="molecule type" value="Genomic_DNA"/>
</dbReference>
<feature type="region of interest" description="Disordered" evidence="1">
    <location>
        <begin position="1"/>
        <end position="28"/>
    </location>
</feature>
<keyword evidence="3" id="KW-1185">Reference proteome</keyword>
<accession>A0AAP0HQP1</accession>
<evidence type="ECO:0000313" key="2">
    <source>
        <dbReference type="EMBL" id="KAK9097798.1"/>
    </source>
</evidence>
<protein>
    <submittedName>
        <fullName evidence="2">Uncharacterized protein</fullName>
    </submittedName>
</protein>
<dbReference type="Proteomes" id="UP001420932">
    <property type="component" value="Unassembled WGS sequence"/>
</dbReference>
<proteinExistence type="predicted"/>
<feature type="compositionally biased region" description="Polar residues" evidence="1">
    <location>
        <begin position="9"/>
        <end position="26"/>
    </location>
</feature>